<comment type="caution">
    <text evidence="1">The sequence shown here is derived from an EMBL/GenBank/DDBJ whole genome shotgun (WGS) entry which is preliminary data.</text>
</comment>
<dbReference type="EMBL" id="JAHQCS010000178">
    <property type="protein sequence ID" value="MBU9714428.1"/>
    <property type="molecule type" value="Genomic_DNA"/>
</dbReference>
<organism evidence="1 2">
    <name type="scientific">Evansella tamaricis</name>
    <dbReference type="NCBI Taxonomy" id="2069301"/>
    <lineage>
        <taxon>Bacteria</taxon>
        <taxon>Bacillati</taxon>
        <taxon>Bacillota</taxon>
        <taxon>Bacilli</taxon>
        <taxon>Bacillales</taxon>
        <taxon>Bacillaceae</taxon>
        <taxon>Evansella</taxon>
    </lineage>
</organism>
<dbReference type="Proteomes" id="UP000784880">
    <property type="component" value="Unassembled WGS sequence"/>
</dbReference>
<reference evidence="1 2" key="1">
    <citation type="submission" date="2021-06" db="EMBL/GenBank/DDBJ databases">
        <title>Bacillus sp. RD4P76, an endophyte from a halophyte.</title>
        <authorList>
            <person name="Sun J.-Q."/>
        </authorList>
    </citation>
    <scope>NUCLEOTIDE SEQUENCE [LARGE SCALE GENOMIC DNA]</scope>
    <source>
        <strain evidence="1 2">CGMCC 1.15917</strain>
    </source>
</reference>
<evidence type="ECO:0000313" key="1">
    <source>
        <dbReference type="EMBL" id="MBU9714428.1"/>
    </source>
</evidence>
<gene>
    <name evidence="1" type="ORF">KS419_22055</name>
</gene>
<accession>A0ABS6JQ60</accession>
<dbReference type="Pfam" id="PF05133">
    <property type="entry name" value="SPP1_portal"/>
    <property type="match status" value="1"/>
</dbReference>
<evidence type="ECO:0000313" key="2">
    <source>
        <dbReference type="Proteomes" id="UP000784880"/>
    </source>
</evidence>
<dbReference type="RefSeq" id="WP_217068995.1">
    <property type="nucleotide sequence ID" value="NZ_JAHQCS010000178.1"/>
</dbReference>
<protein>
    <submittedName>
        <fullName evidence="1">Phage portal protein</fullName>
    </submittedName>
</protein>
<keyword evidence="2" id="KW-1185">Reference proteome</keyword>
<name>A0ABS6JQ60_9BACI</name>
<proteinExistence type="predicted"/>
<sequence length="449" mass="51239">MDLSHVKFGTDRHITYKDYENMFSNNEDAWLKLRKLNNIGTHPLLAIALPREVAILYSDMAFSTPINAFAKDNEEADKALDDIIENNSLDMMLSEASLSTAYKGGVVFKNYLDEGVSKISYVEPDFYFPKFSKFDKRKIELETLAFPFVENKREYVFTETYEKRNGEYWVTTATYLFKSNKIEKLVGESTSINTKLTESPLTYVPLIRNGSNFWGDSMYKALTPLFDSLNHRVTQIADILDRHSDPNMYADPSFFEDDGNFESGGKAYPVDHGKGEKPPGYITWEWSADANFKFIEDIIFKALSYVSPLAPALYGLDNTSQASGRALLLKSWRTQCMVTRSHTYWREALKKILYKAQQLQVIAGNGKYTPAIPNVELKLNIPTDFYEMAQSEQLKVTSKTSSIKSSISRLNPHYTSKQVEEEFLEIINEQNEINNLTFMTDPTQPTGGT</sequence>
<dbReference type="InterPro" id="IPR021145">
    <property type="entry name" value="Portal_protein_SPP1_Gp6-like"/>
</dbReference>